<dbReference type="EMBL" id="JTDY01001637">
    <property type="protein sequence ID" value="KOB73275.1"/>
    <property type="molecule type" value="Genomic_DNA"/>
</dbReference>
<evidence type="ECO:0000256" key="11">
    <source>
        <dbReference type="SAM" id="Phobius"/>
    </source>
</evidence>
<protein>
    <submittedName>
        <fullName evidence="12">Putative otopetrin</fullName>
    </submittedName>
</protein>
<dbReference type="Proteomes" id="UP000037510">
    <property type="component" value="Unassembled WGS sequence"/>
</dbReference>
<feature type="transmembrane region" description="Helical" evidence="11">
    <location>
        <begin position="161"/>
        <end position="181"/>
    </location>
</feature>
<evidence type="ECO:0000256" key="3">
    <source>
        <dbReference type="ARBA" id="ARBA00022448"/>
    </source>
</evidence>
<evidence type="ECO:0000256" key="8">
    <source>
        <dbReference type="ARBA" id="ARBA00023065"/>
    </source>
</evidence>
<name>A0A0L7LD00_OPEBR</name>
<keyword evidence="13" id="KW-1185">Reference proteome</keyword>
<dbReference type="InterPro" id="IPR004878">
    <property type="entry name" value="Otopetrin"/>
</dbReference>
<dbReference type="PANTHER" id="PTHR21522">
    <property type="entry name" value="PROTON CHANNEL OTOP"/>
    <property type="match status" value="1"/>
</dbReference>
<keyword evidence="10" id="KW-0407">Ion channel</keyword>
<keyword evidence="5 11" id="KW-0812">Transmembrane</keyword>
<gene>
    <name evidence="12" type="ORF">OBRU01_11095</name>
</gene>
<comment type="subcellular location">
    <subcellularLocation>
        <location evidence="1">Cell membrane</location>
        <topology evidence="1">Multi-pass membrane protein</topology>
    </subcellularLocation>
</comment>
<evidence type="ECO:0000256" key="2">
    <source>
        <dbReference type="ARBA" id="ARBA00006513"/>
    </source>
</evidence>
<keyword evidence="8" id="KW-0406">Ion transport</keyword>
<comment type="similarity">
    <text evidence="2">Belongs to the otopetrin family.</text>
</comment>
<keyword evidence="3" id="KW-0813">Transport</keyword>
<accession>A0A0L7LD00</accession>
<keyword evidence="6" id="KW-0375">Hydrogen ion transport</keyword>
<proteinExistence type="inferred from homology"/>
<dbReference type="GO" id="GO:0015252">
    <property type="term" value="F:proton channel activity"/>
    <property type="evidence" value="ECO:0007669"/>
    <property type="project" value="InterPro"/>
</dbReference>
<dbReference type="Pfam" id="PF03189">
    <property type="entry name" value="Otopetrin"/>
    <property type="match status" value="1"/>
</dbReference>
<evidence type="ECO:0000256" key="5">
    <source>
        <dbReference type="ARBA" id="ARBA00022692"/>
    </source>
</evidence>
<evidence type="ECO:0000256" key="4">
    <source>
        <dbReference type="ARBA" id="ARBA00022475"/>
    </source>
</evidence>
<comment type="caution">
    <text evidence="12">The sequence shown here is derived from an EMBL/GenBank/DDBJ whole genome shotgun (WGS) entry which is preliminary data.</text>
</comment>
<keyword evidence="7 11" id="KW-1133">Transmembrane helix</keyword>
<evidence type="ECO:0000313" key="12">
    <source>
        <dbReference type="EMBL" id="KOB73275.1"/>
    </source>
</evidence>
<reference evidence="12 13" key="1">
    <citation type="journal article" date="2015" name="Genome Biol. Evol.">
        <title>The genome of winter moth (Operophtera brumata) provides a genomic perspective on sexual dimorphism and phenology.</title>
        <authorList>
            <person name="Derks M.F."/>
            <person name="Smit S."/>
            <person name="Salis L."/>
            <person name="Schijlen E."/>
            <person name="Bossers A."/>
            <person name="Mateman C."/>
            <person name="Pijl A.S."/>
            <person name="de Ridder D."/>
            <person name="Groenen M.A."/>
            <person name="Visser M.E."/>
            <person name="Megens H.J."/>
        </authorList>
    </citation>
    <scope>NUCLEOTIDE SEQUENCE [LARGE SCALE GENOMIC DNA]</scope>
    <source>
        <strain evidence="12">WM2013NL</strain>
        <tissue evidence="12">Head and thorax</tissue>
    </source>
</reference>
<feature type="transmembrane region" description="Helical" evidence="11">
    <location>
        <begin position="20"/>
        <end position="43"/>
    </location>
</feature>
<evidence type="ECO:0000313" key="13">
    <source>
        <dbReference type="Proteomes" id="UP000037510"/>
    </source>
</evidence>
<evidence type="ECO:0000256" key="7">
    <source>
        <dbReference type="ARBA" id="ARBA00022989"/>
    </source>
</evidence>
<evidence type="ECO:0000256" key="6">
    <source>
        <dbReference type="ARBA" id="ARBA00022781"/>
    </source>
</evidence>
<sequence>MLYYIFKTMFFCFSKFQKAGYLLTDVVKLGLHSLMLIAAVVAFTRLRRLDINQHPMSLLDDVLLFICLPAFFMETVLSMIATVNILNVIKSIDVIVMVVQVVIQTPLIMDGLRRCSNSKKLRRSKPGRELLMFLLIANVSMWLFNTFSYKSPESLDERYEFYGKVLWTVLGHISLPLIMFYRFHSSVCFADIWDSAYKPGEDH</sequence>
<evidence type="ECO:0000256" key="10">
    <source>
        <dbReference type="ARBA" id="ARBA00023303"/>
    </source>
</evidence>
<keyword evidence="9 11" id="KW-0472">Membrane</keyword>
<dbReference type="GO" id="GO:0005886">
    <property type="term" value="C:plasma membrane"/>
    <property type="evidence" value="ECO:0007669"/>
    <property type="project" value="UniProtKB-SubCell"/>
</dbReference>
<feature type="transmembrane region" description="Helical" evidence="11">
    <location>
        <begin position="130"/>
        <end position="149"/>
    </location>
</feature>
<dbReference type="PANTHER" id="PTHR21522:SF58">
    <property type="entry name" value="AGAP000074-PA"/>
    <property type="match status" value="1"/>
</dbReference>
<evidence type="ECO:0000256" key="1">
    <source>
        <dbReference type="ARBA" id="ARBA00004651"/>
    </source>
</evidence>
<feature type="transmembrane region" description="Helical" evidence="11">
    <location>
        <begin position="63"/>
        <end position="86"/>
    </location>
</feature>
<dbReference type="AlphaFoldDB" id="A0A0L7LD00"/>
<evidence type="ECO:0000256" key="9">
    <source>
        <dbReference type="ARBA" id="ARBA00023136"/>
    </source>
</evidence>
<organism evidence="12 13">
    <name type="scientific">Operophtera brumata</name>
    <name type="common">Winter moth</name>
    <name type="synonym">Phalaena brumata</name>
    <dbReference type="NCBI Taxonomy" id="104452"/>
    <lineage>
        <taxon>Eukaryota</taxon>
        <taxon>Metazoa</taxon>
        <taxon>Ecdysozoa</taxon>
        <taxon>Arthropoda</taxon>
        <taxon>Hexapoda</taxon>
        <taxon>Insecta</taxon>
        <taxon>Pterygota</taxon>
        <taxon>Neoptera</taxon>
        <taxon>Endopterygota</taxon>
        <taxon>Lepidoptera</taxon>
        <taxon>Glossata</taxon>
        <taxon>Ditrysia</taxon>
        <taxon>Geometroidea</taxon>
        <taxon>Geometridae</taxon>
        <taxon>Larentiinae</taxon>
        <taxon>Operophtera</taxon>
    </lineage>
</organism>
<keyword evidence="4" id="KW-1003">Cell membrane</keyword>